<dbReference type="SUPFAM" id="SSF52540">
    <property type="entry name" value="P-loop containing nucleoside triphosphate hydrolases"/>
    <property type="match status" value="2"/>
</dbReference>
<accession>A0ABT8TGM5</accession>
<dbReference type="Proteomes" id="UP001168380">
    <property type="component" value="Unassembled WGS sequence"/>
</dbReference>
<gene>
    <name evidence="1" type="ORF">QWI16_13750</name>
</gene>
<organism evidence="1 2">
    <name type="scientific">Gilvimarinus algae</name>
    <dbReference type="NCBI Taxonomy" id="3058037"/>
    <lineage>
        <taxon>Bacteria</taxon>
        <taxon>Pseudomonadati</taxon>
        <taxon>Pseudomonadota</taxon>
        <taxon>Gammaproteobacteria</taxon>
        <taxon>Cellvibrionales</taxon>
        <taxon>Cellvibrionaceae</taxon>
        <taxon>Gilvimarinus</taxon>
    </lineage>
</organism>
<protein>
    <recommendedName>
        <fullName evidence="3">Sulfotransferase domain-containing protein</fullName>
    </recommendedName>
</protein>
<name>A0ABT8TGM5_9GAMM</name>
<evidence type="ECO:0008006" key="3">
    <source>
        <dbReference type="Google" id="ProtNLM"/>
    </source>
</evidence>
<evidence type="ECO:0000313" key="2">
    <source>
        <dbReference type="Proteomes" id="UP001168380"/>
    </source>
</evidence>
<dbReference type="EMBL" id="JAULRT010000060">
    <property type="protein sequence ID" value="MDO3383240.1"/>
    <property type="molecule type" value="Genomic_DNA"/>
</dbReference>
<sequence length="716" mass="80207">MGSNAKPVRVDRIVLHIGTEKTGTSSIQHFLSKNRVALADEGIVYPRFTGANGGSQWGVVAAVLKRPWKTDIGARLGIRDEAGADAYRQRLVNAIDNELLSCSGRHTLILSSEHFHSRLRAPARLEALKRLLGRWSDNVQVVVYFRRQDRVAISLYSTRLKSGQIAPKVFPLASRALPYYYDYERIYANWAEVFGEAAVQAGIFAPQHLAGGDLLTDFCGRAGIMEGGKVRPSKINESLSEAGAQLLLEINRQWPKKPLSGPNPSRELLVASIAKEHSGRSFPATRAQAKAFYERFIAGNARLAKSLFPDLGGQMFDEDFSEYPEALASPSVDASEEVRSRLRSWRAASVTEQKIGFGRWLLSARQLLSVVAIRGEAVVGALGRLLRRPLDISADAGLPPVFLHMGLPKTATTTLRNTLFSQHPGICYLLDKTSGQAAERSCATPEIYEALRPIFWRRAEPTDTNLVRSVLRDYSEAKGAEKPILGAWETLLIKPPEVFRALLREARYTMGDLHVMVTLRNPLKRLPSAYLHALSVCAQNGKHHSIPQGSLFITFDDWLAGSHRWATQHEYRFDFEKNLRFAVDLLGRDKVGVFLMEDMVADRQAFFANIERFMGIGNVNAELIADKHLNKGLTVAEFEFLQAIDASKVQRKQWLALSPQERRMNLKAIAQEGNVERCRVVLSDSQRELIESRSRDLNRWLVDTYGLELERHGYPL</sequence>
<comment type="caution">
    <text evidence="1">The sequence shown here is derived from an EMBL/GenBank/DDBJ whole genome shotgun (WGS) entry which is preliminary data.</text>
</comment>
<dbReference type="RefSeq" id="WP_302714009.1">
    <property type="nucleotide sequence ID" value="NZ_JAULRT010000060.1"/>
</dbReference>
<dbReference type="InterPro" id="IPR027417">
    <property type="entry name" value="P-loop_NTPase"/>
</dbReference>
<proteinExistence type="predicted"/>
<keyword evidence="2" id="KW-1185">Reference proteome</keyword>
<evidence type="ECO:0000313" key="1">
    <source>
        <dbReference type="EMBL" id="MDO3383240.1"/>
    </source>
</evidence>
<reference evidence="1" key="1">
    <citation type="submission" date="2023-07" db="EMBL/GenBank/DDBJ databases">
        <title>Gilvimarinus algae sp. nov., isolated from the surface of Kelp.</title>
        <authorList>
            <person name="Sun Y.Y."/>
            <person name="Gong Y."/>
            <person name="Du Z.J."/>
        </authorList>
    </citation>
    <scope>NUCLEOTIDE SEQUENCE</scope>
    <source>
        <strain evidence="1">SDUM040014</strain>
    </source>
</reference>
<dbReference type="Gene3D" id="3.40.50.300">
    <property type="entry name" value="P-loop containing nucleotide triphosphate hydrolases"/>
    <property type="match status" value="1"/>
</dbReference>